<name>A0ACD3RPG4_LARCR</name>
<dbReference type="EMBL" id="CM011677">
    <property type="protein sequence ID" value="TMS20584.1"/>
    <property type="molecule type" value="Genomic_DNA"/>
</dbReference>
<proteinExistence type="predicted"/>
<organism evidence="1 2">
    <name type="scientific">Larimichthys crocea</name>
    <name type="common">Large yellow croaker</name>
    <name type="synonym">Pseudosciaena crocea</name>
    <dbReference type="NCBI Taxonomy" id="215358"/>
    <lineage>
        <taxon>Eukaryota</taxon>
        <taxon>Metazoa</taxon>
        <taxon>Chordata</taxon>
        <taxon>Craniata</taxon>
        <taxon>Vertebrata</taxon>
        <taxon>Euteleostomi</taxon>
        <taxon>Actinopterygii</taxon>
        <taxon>Neopterygii</taxon>
        <taxon>Teleostei</taxon>
        <taxon>Neoteleostei</taxon>
        <taxon>Acanthomorphata</taxon>
        <taxon>Eupercaria</taxon>
        <taxon>Sciaenidae</taxon>
        <taxon>Larimichthys</taxon>
    </lineage>
</organism>
<sequence>MTSEGNHGDTVQDPLFTEESEEGYRNPTEVKMSQIVLPCHANHCGELSVGQLLKWMDSTACLSAERHAGCSCITASVDDIHFEHTIGVGKVVNIIAKVNRAFTSSMEVQLKQVIPHTQMEQMEYSLAAERRRMRLIHAEIITDLLSSSTAQLGECREYQDAVPAERTRVESVELVLPPHANHQVSTFGGQIMAWMENVATIAASRLCNAHPTLRSIDMFHFRGPSHIGDRLVLKAIVNNAFKHSMEVGVCAEAYQGGEPLRHINSAFMTFEVLDSDRKPSTLPRIRPEPVDGKRRYQEAVARKKIRLDRKYIISCKQTEVPLSVPWDPSNQMYLSYNNVSALKLMDTRNNWVLTSEKNKVRLYTLEENHMLCFKVEMHVSVPAEQTFHLLSDLRRRKEECEMINQADEEDTLYRVATPSVSKGGKGKDFILLASRRKPCDSRDPYLIALRSVTLPTHPPTEDYTRGEVLCAGFTIWEESSTVTKITYYNQATPGVLPYISTDIAGLSSSFYSAFSACSHFLETNKDSLAALPPSAL</sequence>
<dbReference type="Proteomes" id="UP000793456">
    <property type="component" value="Chromosome IV"/>
</dbReference>
<reference evidence="1" key="1">
    <citation type="submission" date="2018-11" db="EMBL/GenBank/DDBJ databases">
        <title>The sequence and de novo assembly of Larimichthys crocea genome using PacBio and Hi-C technologies.</title>
        <authorList>
            <person name="Xu P."/>
            <person name="Chen B."/>
            <person name="Zhou Z."/>
            <person name="Ke Q."/>
            <person name="Wu Y."/>
            <person name="Bai H."/>
            <person name="Pu F."/>
        </authorList>
    </citation>
    <scope>NUCLEOTIDE SEQUENCE</scope>
    <source>
        <tissue evidence="1">Muscle</tissue>
    </source>
</reference>
<comment type="caution">
    <text evidence="1">The sequence shown here is derived from an EMBL/GenBank/DDBJ whole genome shotgun (WGS) entry which is preliminary data.</text>
</comment>
<accession>A0ACD3RPG4</accession>
<evidence type="ECO:0000313" key="1">
    <source>
        <dbReference type="EMBL" id="TMS20584.1"/>
    </source>
</evidence>
<protein>
    <submittedName>
        <fullName evidence="1">Uncharacterized protein</fullName>
    </submittedName>
</protein>
<gene>
    <name evidence="1" type="ORF">E3U43_007077</name>
</gene>
<keyword evidence="2" id="KW-1185">Reference proteome</keyword>
<evidence type="ECO:0000313" key="2">
    <source>
        <dbReference type="Proteomes" id="UP000793456"/>
    </source>
</evidence>